<evidence type="ECO:0000256" key="6">
    <source>
        <dbReference type="ARBA" id="ARBA00023136"/>
    </source>
</evidence>
<feature type="compositionally biased region" description="Low complexity" evidence="7">
    <location>
        <begin position="34"/>
        <end position="48"/>
    </location>
</feature>
<feature type="transmembrane region" description="Helical" evidence="8">
    <location>
        <begin position="856"/>
        <end position="878"/>
    </location>
</feature>
<dbReference type="GO" id="GO:0016020">
    <property type="term" value="C:membrane"/>
    <property type="evidence" value="ECO:0007669"/>
    <property type="project" value="UniProtKB-SubCell"/>
</dbReference>
<feature type="transmembrane region" description="Helical" evidence="8">
    <location>
        <begin position="687"/>
        <end position="706"/>
    </location>
</feature>
<reference evidence="9 10" key="1">
    <citation type="journal article" date="2023" name="Sci. Data">
        <title>Genome assembly of the Korean intertidal mud-creeper Batillaria attramentaria.</title>
        <authorList>
            <person name="Patra A.K."/>
            <person name="Ho P.T."/>
            <person name="Jun S."/>
            <person name="Lee S.J."/>
            <person name="Kim Y."/>
            <person name="Won Y.J."/>
        </authorList>
    </citation>
    <scope>NUCLEOTIDE SEQUENCE [LARGE SCALE GENOMIC DNA]</scope>
    <source>
        <strain evidence="9">Wonlab-2016</strain>
    </source>
</reference>
<keyword evidence="5 8" id="KW-1133">Transmembrane helix</keyword>
<feature type="transmembrane region" description="Helical" evidence="8">
    <location>
        <begin position="393"/>
        <end position="415"/>
    </location>
</feature>
<protein>
    <submittedName>
        <fullName evidence="9">Uncharacterized protein</fullName>
    </submittedName>
</protein>
<name>A0ABD0JE81_9CAEN</name>
<feature type="transmembrane region" description="Helical" evidence="8">
    <location>
        <begin position="797"/>
        <end position="822"/>
    </location>
</feature>
<feature type="region of interest" description="Disordered" evidence="7">
    <location>
        <begin position="181"/>
        <end position="233"/>
    </location>
</feature>
<proteinExistence type="inferred from homology"/>
<evidence type="ECO:0000313" key="9">
    <source>
        <dbReference type="EMBL" id="KAK7471711.1"/>
    </source>
</evidence>
<dbReference type="EMBL" id="JACVVK020000481">
    <property type="protein sequence ID" value="KAK7471711.1"/>
    <property type="molecule type" value="Genomic_DNA"/>
</dbReference>
<dbReference type="AlphaFoldDB" id="A0ABD0JE81"/>
<dbReference type="Proteomes" id="UP001519460">
    <property type="component" value="Unassembled WGS sequence"/>
</dbReference>
<feature type="transmembrane region" description="Helical" evidence="8">
    <location>
        <begin position="828"/>
        <end position="849"/>
    </location>
</feature>
<feature type="transmembrane region" description="Helical" evidence="8">
    <location>
        <begin position="734"/>
        <end position="751"/>
    </location>
</feature>
<dbReference type="PANTHER" id="PTHR10283:SF82">
    <property type="entry name" value="SOLUTE CARRIER FAMILY 13 MEMBER 2"/>
    <property type="match status" value="1"/>
</dbReference>
<keyword evidence="6 8" id="KW-0472">Membrane</keyword>
<evidence type="ECO:0000256" key="4">
    <source>
        <dbReference type="ARBA" id="ARBA00022692"/>
    </source>
</evidence>
<feature type="region of interest" description="Disordered" evidence="7">
    <location>
        <begin position="1"/>
        <end position="118"/>
    </location>
</feature>
<accession>A0ABD0JE81</accession>
<evidence type="ECO:0000256" key="1">
    <source>
        <dbReference type="ARBA" id="ARBA00004141"/>
    </source>
</evidence>
<feature type="transmembrane region" description="Helical" evidence="8">
    <location>
        <begin position="577"/>
        <end position="599"/>
    </location>
</feature>
<dbReference type="PROSITE" id="PS01271">
    <property type="entry name" value="NA_SULFATE"/>
    <property type="match status" value="1"/>
</dbReference>
<feature type="transmembrane region" description="Helical" evidence="8">
    <location>
        <begin position="532"/>
        <end position="557"/>
    </location>
</feature>
<sequence>RCKALAMDNVGFAERPNVTSQPTPAELSQEDTDSFSSSLRFRRSTSLSNSGDKSPVADRASLRLTKASDPLDSLGQGHRGDEEKRFSDGAEVLEILSVASSDDEERPITSAARGANGSEDDLFANQAFRSDSPSVSSFKAFASASLFQNDVEGEAADVCTSDDAVVNPFAENFYRNGLASATTKTSPTRRRSSDLFSDDNPEDTLDMVTLSSLTPPRQHKNHSGETAFQNRTPDLQDFNPKFFEFPEIQLESKVKLPLKATVSPTATPLGESKKLGSGGDKGGACCDFGTDAEAAEAGMEDDQDAVVEEAGELQPSLSPVRQLLSLWYVAVIVLTPIVLLPLPIIIDTQEAKCAYVIFVMAVFWVTEAIPIPVTSLMPIFLLPMMGLLTARTVSAAYINDTSILFLGGLTVAIAIERWNLHRRIALSVMMIVGAEPRWLMLGMMAVTWFLSMWISNTATTAMMLPIVQAKQMKLLNPYLLIHLMYLTHKRGMTSLRDKILRRGKREFQAKEKGGQKKNKSPKQMSMKQLGKALSLAIAYSANVGGIASLTGTGPNLVLLGQSQIIFEDYGLNTPITFATWLVYGLPLSFILVIVVWIWLQIVFLRCRGGCDCIFKRGSKSNGNGRTDKVKAVIKEEFRKLGPVTYAEGTIMFFFAILVVLWITRDLGGAGGWGRIFQAGFVSDSTPAILTAVLMFVLPSALPDILFRSRRQGKGPRRPLTALMDWKTLHEKMPWSLYLLLGGGFAIARAAQDSGLSLWLGQKLAVFGALDPWLMLLIICYIVTFATEVTSNTAIATLMMPILAQLSLTLNLNPLFFMFPTAITTSFAFMLPVATPPNAIVFAFGAVRVVDMVITGFILNVVSVPFLILATVTWGNAFFHFDTLPPEFLQNVTSAAANATVFV</sequence>
<evidence type="ECO:0000256" key="3">
    <source>
        <dbReference type="ARBA" id="ARBA00022448"/>
    </source>
</evidence>
<feature type="compositionally biased region" description="Polar residues" evidence="7">
    <location>
        <begin position="224"/>
        <end position="233"/>
    </location>
</feature>
<dbReference type="InterPro" id="IPR031312">
    <property type="entry name" value="Na/sul_symport_CS"/>
</dbReference>
<dbReference type="Pfam" id="PF00939">
    <property type="entry name" value="Na_sulph_symp"/>
    <property type="match status" value="1"/>
</dbReference>
<dbReference type="CDD" id="cd01115">
    <property type="entry name" value="SLC13_permease"/>
    <property type="match status" value="1"/>
</dbReference>
<dbReference type="InterPro" id="IPR001898">
    <property type="entry name" value="SLC13A/DASS"/>
</dbReference>
<dbReference type="PANTHER" id="PTHR10283">
    <property type="entry name" value="SOLUTE CARRIER FAMILY 13 MEMBER"/>
    <property type="match status" value="1"/>
</dbReference>
<gene>
    <name evidence="9" type="ORF">BaRGS_00035643</name>
</gene>
<feature type="non-terminal residue" evidence="9">
    <location>
        <position position="1"/>
    </location>
</feature>
<evidence type="ECO:0000313" key="10">
    <source>
        <dbReference type="Proteomes" id="UP001519460"/>
    </source>
</evidence>
<comment type="subcellular location">
    <subcellularLocation>
        <location evidence="1">Membrane</location>
        <topology evidence="1">Multi-pass membrane protein</topology>
    </subcellularLocation>
</comment>
<evidence type="ECO:0000256" key="5">
    <source>
        <dbReference type="ARBA" id="ARBA00022989"/>
    </source>
</evidence>
<feature type="transmembrane region" description="Helical" evidence="8">
    <location>
        <begin position="763"/>
        <end position="785"/>
    </location>
</feature>
<feature type="transmembrane region" description="Helical" evidence="8">
    <location>
        <begin position="326"/>
        <end position="346"/>
    </location>
</feature>
<comment type="caution">
    <text evidence="9">The sequence shown here is derived from an EMBL/GenBank/DDBJ whole genome shotgun (WGS) entry which is preliminary data.</text>
</comment>
<dbReference type="GO" id="GO:0015141">
    <property type="term" value="F:succinate transmembrane transporter activity"/>
    <property type="evidence" value="ECO:0007669"/>
    <property type="project" value="UniProtKB-ARBA"/>
</dbReference>
<evidence type="ECO:0000256" key="8">
    <source>
        <dbReference type="SAM" id="Phobius"/>
    </source>
</evidence>
<organism evidence="9 10">
    <name type="scientific">Batillaria attramentaria</name>
    <dbReference type="NCBI Taxonomy" id="370345"/>
    <lineage>
        <taxon>Eukaryota</taxon>
        <taxon>Metazoa</taxon>
        <taxon>Spiralia</taxon>
        <taxon>Lophotrochozoa</taxon>
        <taxon>Mollusca</taxon>
        <taxon>Gastropoda</taxon>
        <taxon>Caenogastropoda</taxon>
        <taxon>Sorbeoconcha</taxon>
        <taxon>Cerithioidea</taxon>
        <taxon>Batillariidae</taxon>
        <taxon>Batillaria</taxon>
    </lineage>
</organism>
<evidence type="ECO:0000256" key="7">
    <source>
        <dbReference type="SAM" id="MobiDB-lite"/>
    </source>
</evidence>
<keyword evidence="3" id="KW-0813">Transport</keyword>
<comment type="similarity">
    <text evidence="2">Belongs to the SLC13A/DASS transporter (TC 2.A.47) family. NADC subfamily.</text>
</comment>
<feature type="compositionally biased region" description="Acidic residues" evidence="7">
    <location>
        <begin position="196"/>
        <end position="205"/>
    </location>
</feature>
<evidence type="ECO:0000256" key="2">
    <source>
        <dbReference type="ARBA" id="ARBA00006772"/>
    </source>
</evidence>
<feature type="transmembrane region" description="Helical" evidence="8">
    <location>
        <begin position="643"/>
        <end position="662"/>
    </location>
</feature>
<feature type="transmembrane region" description="Helical" evidence="8">
    <location>
        <begin position="353"/>
        <end position="373"/>
    </location>
</feature>
<keyword evidence="10" id="KW-1185">Reference proteome</keyword>
<feature type="compositionally biased region" description="Basic and acidic residues" evidence="7">
    <location>
        <begin position="78"/>
        <end position="88"/>
    </location>
</feature>
<keyword evidence="4 8" id="KW-0812">Transmembrane</keyword>